<dbReference type="NCBIfam" id="TIGR01750">
    <property type="entry name" value="fabZ"/>
    <property type="match status" value="1"/>
</dbReference>
<evidence type="ECO:0000256" key="5">
    <source>
        <dbReference type="ARBA" id="ARBA00022556"/>
    </source>
</evidence>
<evidence type="ECO:0000313" key="9">
    <source>
        <dbReference type="EMBL" id="VAW74662.1"/>
    </source>
</evidence>
<dbReference type="GO" id="GO:0006633">
    <property type="term" value="P:fatty acid biosynthetic process"/>
    <property type="evidence" value="ECO:0007669"/>
    <property type="project" value="InterPro"/>
</dbReference>
<evidence type="ECO:0000256" key="6">
    <source>
        <dbReference type="ARBA" id="ARBA00023098"/>
    </source>
</evidence>
<dbReference type="EMBL" id="UOFM01000102">
    <property type="protein sequence ID" value="VAW74662.1"/>
    <property type="molecule type" value="Genomic_DNA"/>
</dbReference>
<keyword evidence="5" id="KW-0441">Lipid A biosynthesis</keyword>
<evidence type="ECO:0000256" key="7">
    <source>
        <dbReference type="ARBA" id="ARBA00023239"/>
    </source>
</evidence>
<gene>
    <name evidence="9" type="ORF">MNBD_GAMMA14-82</name>
</gene>
<protein>
    <recommendedName>
        <fullName evidence="2">3-hydroxyacyl-[acyl-carrier-protein] dehydratase</fullName>
        <ecNumber evidence="2">4.2.1.59</ecNumber>
    </recommendedName>
</protein>
<dbReference type="EC" id="4.2.1.59" evidence="2"/>
<dbReference type="GO" id="GO:0009245">
    <property type="term" value="P:lipid A biosynthetic process"/>
    <property type="evidence" value="ECO:0007669"/>
    <property type="project" value="UniProtKB-KW"/>
</dbReference>
<organism evidence="9">
    <name type="scientific">hydrothermal vent metagenome</name>
    <dbReference type="NCBI Taxonomy" id="652676"/>
    <lineage>
        <taxon>unclassified sequences</taxon>
        <taxon>metagenomes</taxon>
        <taxon>ecological metagenomes</taxon>
    </lineage>
</organism>
<dbReference type="HAMAP" id="MF_00406">
    <property type="entry name" value="FabZ"/>
    <property type="match status" value="1"/>
</dbReference>
<dbReference type="PANTHER" id="PTHR30272:SF1">
    <property type="entry name" value="3-HYDROXYACYL-[ACYL-CARRIER-PROTEIN] DEHYDRATASE"/>
    <property type="match status" value="1"/>
</dbReference>
<dbReference type="FunFam" id="3.10.129.10:FF:000001">
    <property type="entry name" value="3-hydroxyacyl-[acyl-carrier-protein] dehydratase FabZ"/>
    <property type="match status" value="1"/>
</dbReference>
<evidence type="ECO:0000256" key="4">
    <source>
        <dbReference type="ARBA" id="ARBA00022516"/>
    </source>
</evidence>
<dbReference type="InterPro" id="IPR010084">
    <property type="entry name" value="FabZ"/>
</dbReference>
<dbReference type="GO" id="GO:0019171">
    <property type="term" value="F:(3R)-hydroxyacyl-[acyl-carrier-protein] dehydratase activity"/>
    <property type="evidence" value="ECO:0007669"/>
    <property type="project" value="UniProtKB-EC"/>
</dbReference>
<dbReference type="GO" id="GO:0016020">
    <property type="term" value="C:membrane"/>
    <property type="evidence" value="ECO:0007669"/>
    <property type="project" value="GOC"/>
</dbReference>
<keyword evidence="4" id="KW-0444">Lipid biosynthesis</keyword>
<dbReference type="InterPro" id="IPR029069">
    <property type="entry name" value="HotDog_dom_sf"/>
</dbReference>
<keyword evidence="7 9" id="KW-0456">Lyase</keyword>
<dbReference type="CDD" id="cd01288">
    <property type="entry name" value="FabZ"/>
    <property type="match status" value="1"/>
</dbReference>
<evidence type="ECO:0000256" key="8">
    <source>
        <dbReference type="ARBA" id="ARBA00025049"/>
    </source>
</evidence>
<comment type="function">
    <text evidence="8">Involved in unsaturated fatty acids biosynthesis. Catalyzes the dehydration of short chain beta-hydroxyacyl-ACPs and long chain saturated and unsaturated beta-hydroxyacyl-ACPs.</text>
</comment>
<keyword evidence="3" id="KW-0963">Cytoplasm</keyword>
<dbReference type="SUPFAM" id="SSF54637">
    <property type="entry name" value="Thioesterase/thiol ester dehydrase-isomerase"/>
    <property type="match status" value="1"/>
</dbReference>
<evidence type="ECO:0000256" key="1">
    <source>
        <dbReference type="ARBA" id="ARBA00004496"/>
    </source>
</evidence>
<dbReference type="GO" id="GO:0005737">
    <property type="term" value="C:cytoplasm"/>
    <property type="evidence" value="ECO:0007669"/>
    <property type="project" value="UniProtKB-SubCell"/>
</dbReference>
<evidence type="ECO:0000256" key="2">
    <source>
        <dbReference type="ARBA" id="ARBA00013167"/>
    </source>
</evidence>
<sequence>MMDINEIRNTLPHRYPFLLVDRVLEFEAGKSLVAIKNVSFNEPFFQGHFPEKPVMPGVLILEALAQATGLLAFRTEGRDAARDSLYYFVGVDKARFKRPVEPGDQLRLAVDVIKVKRGIWVFDTSATVDGKIAATAVIMCTERKIDE</sequence>
<keyword evidence="6" id="KW-0443">Lipid metabolism</keyword>
<reference evidence="9" key="1">
    <citation type="submission" date="2018-06" db="EMBL/GenBank/DDBJ databases">
        <authorList>
            <person name="Zhirakovskaya E."/>
        </authorList>
    </citation>
    <scope>NUCLEOTIDE SEQUENCE</scope>
</reference>
<accession>A0A3B0YH81</accession>
<dbReference type="AlphaFoldDB" id="A0A3B0YH81"/>
<comment type="subcellular location">
    <subcellularLocation>
        <location evidence="1">Cytoplasm</location>
    </subcellularLocation>
</comment>
<dbReference type="NCBIfam" id="NF000582">
    <property type="entry name" value="PRK00006.1"/>
    <property type="match status" value="1"/>
</dbReference>
<proteinExistence type="inferred from homology"/>
<dbReference type="Gene3D" id="3.10.129.10">
    <property type="entry name" value="Hotdog Thioesterase"/>
    <property type="match status" value="1"/>
</dbReference>
<dbReference type="InterPro" id="IPR013114">
    <property type="entry name" value="FabA_FabZ"/>
</dbReference>
<dbReference type="PANTHER" id="PTHR30272">
    <property type="entry name" value="3-HYDROXYACYL-[ACYL-CARRIER-PROTEIN] DEHYDRATASE"/>
    <property type="match status" value="1"/>
</dbReference>
<evidence type="ECO:0000256" key="3">
    <source>
        <dbReference type="ARBA" id="ARBA00022490"/>
    </source>
</evidence>
<dbReference type="Pfam" id="PF07977">
    <property type="entry name" value="FabA"/>
    <property type="match status" value="1"/>
</dbReference>
<name>A0A3B0YH81_9ZZZZ</name>